<dbReference type="PROSITE" id="PS50978">
    <property type="entry name" value="NEAT"/>
    <property type="match status" value="1"/>
</dbReference>
<dbReference type="PANTHER" id="PTHR45712">
    <property type="entry name" value="AGAP008170-PA"/>
    <property type="match status" value="1"/>
</dbReference>
<dbReference type="PROSITE" id="PS51450">
    <property type="entry name" value="LRR"/>
    <property type="match status" value="1"/>
</dbReference>
<comment type="caution">
    <text evidence="9">The sequence shown here is derived from an EMBL/GenBank/DDBJ whole genome shotgun (WGS) entry which is preliminary data.</text>
</comment>
<dbReference type="SUPFAM" id="SSF52058">
    <property type="entry name" value="L domain-like"/>
    <property type="match status" value="1"/>
</dbReference>
<dbReference type="InterPro" id="IPR050333">
    <property type="entry name" value="SLRP"/>
</dbReference>
<feature type="compositionally biased region" description="Pro residues" evidence="5">
    <location>
        <begin position="200"/>
        <end position="210"/>
    </location>
</feature>
<dbReference type="PROSITE" id="PS51272">
    <property type="entry name" value="SLH"/>
    <property type="match status" value="2"/>
</dbReference>
<dbReference type="CDD" id="cd06920">
    <property type="entry name" value="NEAT"/>
    <property type="match status" value="1"/>
</dbReference>
<dbReference type="SUPFAM" id="SSF158911">
    <property type="entry name" value="NEAT domain-like"/>
    <property type="match status" value="3"/>
</dbReference>
<feature type="region of interest" description="Disordered" evidence="5">
    <location>
        <begin position="1563"/>
        <end position="1583"/>
    </location>
</feature>
<name>A0ABV9QL85_9FIRM</name>
<evidence type="ECO:0000313" key="10">
    <source>
        <dbReference type="Proteomes" id="UP001595916"/>
    </source>
</evidence>
<feature type="compositionally biased region" description="Pro residues" evidence="5">
    <location>
        <begin position="537"/>
        <end position="548"/>
    </location>
</feature>
<sequence length="1975" mass="218965">MKERRKKGLSGIVLLSLLCTNTLPVYAQEAVLPQEPVAAQAAEIAVEDFVAKPLTDVLLAAESQENLLDGLKILGVFKSQAGQDIVNPITGEIVPGTANSVIIDLDYEGENSDLYEISKRITNFSIDGKTYQGRDEGGRPNILLVEGDLAVYDKYPEGIKVLKDFKENQPHKVVVRFDNNQELVYKDPNYVDTEEEDPGTPQPPQPPQPPQDGGSQEIQKTYKIKKVEGKYGTLKITFDKELPRKYADQVKKITVNGKVFENPEMTVTWMGEMEPVDPKISEGVENGKEYSVILEFKDGSILEYQASDAIVPPPVVEIAKSYTLESLEIVKNSERKGLLLEVDTISESDAKKKIKEITVDTITKQYSDHTFKFHQGKILLEETDLFEAVKTKGKTPVRVVVMFTDNSKLEKNLTPIVSIQEDTVPGPSDPGAQQTLAQKYQKVLRAEIRKDYFDRKEFHIVFEKSFERVDVEKIEKIVVNQQEFPVSKEEFGQSREGTLYDFSKKAELIAKAEEKTPISVAVYFKDGSSLQTEGAVQPPPAPEPPDVQPPGEGIAGGYVIQEVQLPDQDEPQALKVHLDKEFAAFHLKMITKIQVNGRDFDVNESKVTAFNKLLRFNVEGILEEAKKADPIRVIITFSDNSQLKKNVVDAPPQPGLTLDSVLQDGDYTLTFKTYVAGKGQTEESTLSHYFDERAKLHVEGGKKTVTFLNHKFASLIIDLAMEKNNGFVSLNRHVLENTPKNEPKYVEYSIELDDLKGVKNVAVLGSGPMGGSEPDKGHFDGGNYKRSELVFEDAVTAGWKNYKVIEDIETKKKKNAEKLTTALIANGLDTDNSGDISQEELRKAKGQPKVVADYRLNNVLDLEGLKLTDISILKDLGPDVMAINLDGNDIEELPVFTHATGVTHMFLGGNEIRNLKPDTFSAMARLEYIDFDGSYLGDVPQGIFSQNPRLKVLSLMNANVTSVPGDLIKHNPNLTELYLSENSLTELADDFFELEGSRSSKLKRVVLTSNQLKNLPSSLADVKLLTSLEASHNRIEEIPVSFVKMKTLQTIDLEDNNIREIPADFLVNLIKYSKVAPNGVRVDLTLNRLTSLPLDAMTAALGEGKKLAKFEVNKNDLPSKLSQEEKAKYEALGIKFTDYVETYFPQNGNSMATVTASNGEIKLNREFDILELSYWDLGDSTYYGGENVFETGEEFKRYLLGKGRSMHDIDKSVPRDEAIQKILSKKGLSWKLETVVTKNDGQELFRELLEGNPKDVQNQSFMDPNMKTGDRYSVTKTMYAKNIYGWIRALEIVTTGVASTDAQINEGDVLELSVKINQQGKDELSVANSAINPVAKLVKENGKFKYTIQLKPMRMGPIEGRVTEFNVFKNGVKTTIEPVEVGGQYPKAYTFELDQKVDKVQVSFKVDAMEGREVMADLVFSDKPSTPEPDGVRTVKAYILSADKKKPSMADGALVREVTLTPVDGGSMYDVVVEFKEMTIQGITSGVESFSIKTMGQKVPATKVEGKKGMFTFKLPKHLVLKPNSTRDTELNLEMTTYPKMPGHEKPYDVWMVLDWNGDFKFPDSNMKPPTPSPGDNSGSQEEYSVDVWMKSTDGGVSVGNKALSSTAKVVKNGSNYRYTIWLNPIDLDMNGKTLRGTITSFSVRGQEIEPNGNAYTFELDEKVNELEVSFVVDVMEELGVGSKDAYIVFNWDGSNSKPSGESPGPSFGGGGGAGPAAPVKPVLTPNQPAVTAEQALNKAAKILALPVQEKKYYSAKTLKKIEAALEAQKKGEEGALKQLETVLEEARIERITSILEEGYMTGYPNKEFKPNGTMSRAEASIMFAKLIEDEAAKMEKTDIKDGVWYSDSVNKLASLGYLKAIEDGKYNPEGKITRAEYAFLLAKLRNLPVGNQSFGDVAKDHWAYDAIAACKEAGIIVGYADGSFKPDGEITRAEAVVMIQSTFNVKAKEGLKEAFNDVPKDHWAYNAIMTASKK</sequence>
<keyword evidence="3 6" id="KW-0732">Signal</keyword>
<dbReference type="Pfam" id="PF00395">
    <property type="entry name" value="SLH"/>
    <property type="match status" value="3"/>
</dbReference>
<organism evidence="9 10">
    <name type="scientific">Filifactor villosus</name>
    <dbReference type="NCBI Taxonomy" id="29374"/>
    <lineage>
        <taxon>Bacteria</taxon>
        <taxon>Bacillati</taxon>
        <taxon>Bacillota</taxon>
        <taxon>Clostridia</taxon>
        <taxon>Peptostreptococcales</taxon>
        <taxon>Filifactoraceae</taxon>
        <taxon>Filifactor</taxon>
    </lineage>
</organism>
<dbReference type="InterPro" id="IPR018247">
    <property type="entry name" value="EF_Hand_1_Ca_BS"/>
</dbReference>
<dbReference type="InterPro" id="IPR006635">
    <property type="entry name" value="NEAT_dom"/>
</dbReference>
<keyword evidence="4" id="KW-0677">Repeat</keyword>
<feature type="domain" description="NEAT" evidence="7">
    <location>
        <begin position="662"/>
        <end position="797"/>
    </location>
</feature>
<dbReference type="EMBL" id="JBHSHL010000021">
    <property type="protein sequence ID" value="MFC4804633.1"/>
    <property type="molecule type" value="Genomic_DNA"/>
</dbReference>
<dbReference type="Gene3D" id="2.60.40.1850">
    <property type="match status" value="3"/>
</dbReference>
<feature type="domain" description="SLH" evidence="8">
    <location>
        <begin position="1833"/>
        <end position="1890"/>
    </location>
</feature>
<proteinExistence type="predicted"/>
<dbReference type="InterPro" id="IPR032675">
    <property type="entry name" value="LRR_dom_sf"/>
</dbReference>
<feature type="region of interest" description="Disordered" evidence="5">
    <location>
        <begin position="1698"/>
        <end position="1722"/>
    </location>
</feature>
<feature type="domain" description="SLH" evidence="8">
    <location>
        <begin position="1891"/>
        <end position="1954"/>
    </location>
</feature>
<keyword evidence="10" id="KW-1185">Reference proteome</keyword>
<evidence type="ECO:0000313" key="9">
    <source>
        <dbReference type="EMBL" id="MFC4804633.1"/>
    </source>
</evidence>
<evidence type="ECO:0000256" key="6">
    <source>
        <dbReference type="SAM" id="SignalP"/>
    </source>
</evidence>
<feature type="compositionally biased region" description="Polar residues" evidence="5">
    <location>
        <begin position="1574"/>
        <end position="1583"/>
    </location>
</feature>
<dbReference type="PANTHER" id="PTHR45712:SF22">
    <property type="entry name" value="INSULIN-LIKE GROWTH FACTOR-BINDING PROTEIN COMPLEX ACID LABILE SUBUNIT"/>
    <property type="match status" value="1"/>
</dbReference>
<dbReference type="SMART" id="SM00364">
    <property type="entry name" value="LRR_BAC"/>
    <property type="match status" value="3"/>
</dbReference>
<feature type="chain" id="PRO_5046124407" evidence="6">
    <location>
        <begin position="28"/>
        <end position="1975"/>
    </location>
</feature>
<comment type="subcellular location">
    <subcellularLocation>
        <location evidence="1">Cell envelope</location>
    </subcellularLocation>
</comment>
<evidence type="ECO:0000259" key="8">
    <source>
        <dbReference type="PROSITE" id="PS51272"/>
    </source>
</evidence>
<evidence type="ECO:0000259" key="7">
    <source>
        <dbReference type="PROSITE" id="PS50978"/>
    </source>
</evidence>
<dbReference type="InterPro" id="IPR001119">
    <property type="entry name" value="SLH_dom"/>
</dbReference>
<evidence type="ECO:0000256" key="3">
    <source>
        <dbReference type="ARBA" id="ARBA00022729"/>
    </source>
</evidence>
<dbReference type="InterPro" id="IPR001611">
    <property type="entry name" value="Leu-rich_rpt"/>
</dbReference>
<dbReference type="InterPro" id="IPR003591">
    <property type="entry name" value="Leu-rich_rpt_typical-subtyp"/>
</dbReference>
<evidence type="ECO:0000256" key="2">
    <source>
        <dbReference type="ARBA" id="ARBA00022614"/>
    </source>
</evidence>
<dbReference type="Gene3D" id="3.80.10.10">
    <property type="entry name" value="Ribonuclease Inhibitor"/>
    <property type="match status" value="2"/>
</dbReference>
<dbReference type="SMART" id="SM00725">
    <property type="entry name" value="NEAT"/>
    <property type="match status" value="1"/>
</dbReference>
<dbReference type="RefSeq" id="WP_379788147.1">
    <property type="nucleotide sequence ID" value="NZ_JBHSHL010000021.1"/>
</dbReference>
<feature type="region of interest" description="Disordered" evidence="5">
    <location>
        <begin position="531"/>
        <end position="553"/>
    </location>
</feature>
<dbReference type="InterPro" id="IPR037250">
    <property type="entry name" value="NEAT_dom_sf"/>
</dbReference>
<protein>
    <submittedName>
        <fullName evidence="9">S-layer homology domain-containing protein</fullName>
    </submittedName>
</protein>
<evidence type="ECO:0000256" key="1">
    <source>
        <dbReference type="ARBA" id="ARBA00004196"/>
    </source>
</evidence>
<evidence type="ECO:0000256" key="5">
    <source>
        <dbReference type="SAM" id="MobiDB-lite"/>
    </source>
</evidence>
<dbReference type="Pfam" id="PF05031">
    <property type="entry name" value="NEAT"/>
    <property type="match status" value="1"/>
</dbReference>
<dbReference type="PROSITE" id="PS00018">
    <property type="entry name" value="EF_HAND_1"/>
    <property type="match status" value="1"/>
</dbReference>
<feature type="signal peptide" evidence="6">
    <location>
        <begin position="1"/>
        <end position="27"/>
    </location>
</feature>
<feature type="region of interest" description="Disordered" evidence="5">
    <location>
        <begin position="191"/>
        <end position="218"/>
    </location>
</feature>
<gene>
    <name evidence="9" type="ORF">ACFO4R_06005</name>
</gene>
<dbReference type="SMART" id="SM00369">
    <property type="entry name" value="LRR_TYP"/>
    <property type="match status" value="5"/>
</dbReference>
<accession>A0ABV9QL85</accession>
<keyword evidence="2" id="KW-0433">Leucine-rich repeat</keyword>
<dbReference type="Pfam" id="PF13855">
    <property type="entry name" value="LRR_8"/>
    <property type="match status" value="2"/>
</dbReference>
<reference evidence="10" key="1">
    <citation type="journal article" date="2019" name="Int. J. Syst. Evol. Microbiol.">
        <title>The Global Catalogue of Microorganisms (GCM) 10K type strain sequencing project: providing services to taxonomists for standard genome sequencing and annotation.</title>
        <authorList>
            <consortium name="The Broad Institute Genomics Platform"/>
            <consortium name="The Broad Institute Genome Sequencing Center for Infectious Disease"/>
            <person name="Wu L."/>
            <person name="Ma J."/>
        </authorList>
    </citation>
    <scope>NUCLEOTIDE SEQUENCE [LARGE SCALE GENOMIC DNA]</scope>
    <source>
        <strain evidence="10">CCUG 46385</strain>
    </source>
</reference>
<dbReference type="Proteomes" id="UP001595916">
    <property type="component" value="Unassembled WGS sequence"/>
</dbReference>
<evidence type="ECO:0000256" key="4">
    <source>
        <dbReference type="ARBA" id="ARBA00022737"/>
    </source>
</evidence>